<accession>A0ABU3KIX0</accession>
<dbReference type="RefSeq" id="WP_313873438.1">
    <property type="nucleotide sequence ID" value="NZ_JAVBIK010000001.1"/>
</dbReference>
<comment type="caution">
    <text evidence="1">The sequence shown here is derived from an EMBL/GenBank/DDBJ whole genome shotgun (WGS) entry which is preliminary data.</text>
</comment>
<dbReference type="InterPro" id="IPR010352">
    <property type="entry name" value="DUF945"/>
</dbReference>
<evidence type="ECO:0000313" key="2">
    <source>
        <dbReference type="Proteomes" id="UP001321700"/>
    </source>
</evidence>
<organism evidence="1 2">
    <name type="scientific">Rhodoferax potami</name>
    <dbReference type="NCBI Taxonomy" id="3068338"/>
    <lineage>
        <taxon>Bacteria</taxon>
        <taxon>Pseudomonadati</taxon>
        <taxon>Pseudomonadota</taxon>
        <taxon>Betaproteobacteria</taxon>
        <taxon>Burkholderiales</taxon>
        <taxon>Comamonadaceae</taxon>
        <taxon>Rhodoferax</taxon>
    </lineage>
</organism>
<protein>
    <submittedName>
        <fullName evidence="1">DUF945 family protein</fullName>
    </submittedName>
</protein>
<gene>
    <name evidence="1" type="ORF">RAE19_02520</name>
</gene>
<keyword evidence="2" id="KW-1185">Reference proteome</keyword>
<dbReference type="EMBL" id="JAVBIK010000001">
    <property type="protein sequence ID" value="MDT7517625.1"/>
    <property type="molecule type" value="Genomic_DNA"/>
</dbReference>
<evidence type="ECO:0000313" key="1">
    <source>
        <dbReference type="EMBL" id="MDT7517625.1"/>
    </source>
</evidence>
<reference evidence="1 2" key="1">
    <citation type="submission" date="2023-08" db="EMBL/GenBank/DDBJ databases">
        <title>Rhodoferax potami sp. nov. and Rhodoferax mekongensis sp. nov., isolated from the Mekong River in Thailand.</title>
        <authorList>
            <person name="Kitikhun S."/>
            <person name="Charoenyingcharoen P."/>
            <person name="Siriarchawattana P."/>
            <person name="Likhitrattanapisal S."/>
            <person name="Nilsakha T."/>
            <person name="Chanpet A."/>
            <person name="Rattanawaree P."/>
            <person name="Ingsriswang S."/>
        </authorList>
    </citation>
    <scope>NUCLEOTIDE SEQUENCE [LARGE SCALE GENOMIC DNA]</scope>
    <source>
        <strain evidence="1 2">TBRC 17660</strain>
    </source>
</reference>
<sequence length="447" mass="47481">MRSFSKVQMGVGAVALAATAALAVPWYAGLTLRAELRSLAAAHAEGNFRIARLEHEAGWLHSRGSLDLEWRSDCATDPDQPAVVHVEYTARHVPDRESLTRIDWSAAVASDLGPSGEGLRAGRLSGTGSAGYDGVLRSDMRLPEMQFKGKGQSLVAAASSGTLVVVGSAVKLGWSMPRMVLRGSGEVLQAEQLNLHFDVQNHATGMGALALDVATLKGASFNARGLHLSTETRQRADRMDMRVTQSVKELRAADMAVEDVVLQADVTNLHAPSVNSAGEVLSATCGLRSLTPGQREKMRDAVQALLVSGVSVGITKLQARTRDGSLDADVALTVAPAKARELQLAEQLSSQGSIQIRGGLMPPDQKEFAVSSGYATALPDGVKAGFDYRDGVLKFNQKTADSALLNLGLQRLDMWLNAFFSGQNLELPQEEEPAVAPSELPMPAPAV</sequence>
<proteinExistence type="predicted"/>
<dbReference type="Pfam" id="PF06097">
    <property type="entry name" value="DUF945"/>
    <property type="match status" value="1"/>
</dbReference>
<name>A0ABU3KIX0_9BURK</name>
<dbReference type="Proteomes" id="UP001321700">
    <property type="component" value="Unassembled WGS sequence"/>
</dbReference>